<evidence type="ECO:0000259" key="3">
    <source>
        <dbReference type="PROSITE" id="PS50977"/>
    </source>
</evidence>
<dbReference type="PANTHER" id="PTHR43479">
    <property type="entry name" value="ACREF/ENVCD OPERON REPRESSOR-RELATED"/>
    <property type="match status" value="1"/>
</dbReference>
<evidence type="ECO:0000313" key="4">
    <source>
        <dbReference type="EMBL" id="XFO64400.1"/>
    </source>
</evidence>
<dbReference type="InterPro" id="IPR001647">
    <property type="entry name" value="HTH_TetR"/>
</dbReference>
<reference evidence="4" key="1">
    <citation type="submission" date="2024-05" db="EMBL/GenBank/DDBJ databases">
        <title>Isolation and characterization of Sporomusa carbonis sp. nov., a carboxydotrophic hydrogenogen in the genus of Sporomusa isolated from a charcoal burning pile.</title>
        <authorList>
            <person name="Boeer T."/>
            <person name="Rosenbaum F."/>
            <person name="Eysell L."/>
            <person name="Mueller V."/>
            <person name="Daniel R."/>
            <person name="Poehlein A."/>
        </authorList>
    </citation>
    <scope>NUCLEOTIDE SEQUENCE [LARGE SCALE GENOMIC DNA]</scope>
    <source>
        <strain evidence="4">DSM 10669</strain>
    </source>
</reference>
<feature type="domain" description="HTH tetR-type" evidence="3">
    <location>
        <begin position="1"/>
        <end position="54"/>
    </location>
</feature>
<evidence type="ECO:0000256" key="1">
    <source>
        <dbReference type="ARBA" id="ARBA00023125"/>
    </source>
</evidence>
<organism evidence="4 5">
    <name type="scientific">Sporomusa silvacetica DSM 10669</name>
    <dbReference type="NCBI Taxonomy" id="1123289"/>
    <lineage>
        <taxon>Bacteria</taxon>
        <taxon>Bacillati</taxon>
        <taxon>Bacillota</taxon>
        <taxon>Negativicutes</taxon>
        <taxon>Selenomonadales</taxon>
        <taxon>Sporomusaceae</taxon>
        <taxon>Sporomusa</taxon>
    </lineage>
</organism>
<keyword evidence="5" id="KW-1185">Reference proteome</keyword>
<dbReference type="Pfam" id="PF00440">
    <property type="entry name" value="TetR_N"/>
    <property type="match status" value="1"/>
</dbReference>
<dbReference type="InterPro" id="IPR050624">
    <property type="entry name" value="HTH-type_Tx_Regulator"/>
</dbReference>
<dbReference type="Proteomes" id="UP000216752">
    <property type="component" value="Chromosome"/>
</dbReference>
<dbReference type="PROSITE" id="PS50977">
    <property type="entry name" value="HTH_TETR_2"/>
    <property type="match status" value="1"/>
</dbReference>
<dbReference type="InterPro" id="IPR009057">
    <property type="entry name" value="Homeodomain-like_sf"/>
</dbReference>
<evidence type="ECO:0000313" key="5">
    <source>
        <dbReference type="Proteomes" id="UP000216752"/>
    </source>
</evidence>
<keyword evidence="1 2" id="KW-0238">DNA-binding</keyword>
<sequence length="192" mass="22267">MEGALKLFYVRGFHPTTIREIADACNMSMGQLYHYISSKDDVLYLVHQYFHKKVFEFIKAQNIEQYNTPGEKLLSFIKANMTFASKNKKLIQFISTETKYLKKDYLNNVLKMEQETTIASYHKMLEDVNKETPINTDLEILASILTYIVAFLPLKSWTVKDKSINDIDRCLFDFILNGLGKSVQQGTNKLLD</sequence>
<accession>A0ABZ3IFD3</accession>
<gene>
    <name evidence="4" type="ORF">SPSIL_005020</name>
</gene>
<name>A0ABZ3IFD3_9FIRM</name>
<dbReference type="EMBL" id="CP155573">
    <property type="protein sequence ID" value="XFO64400.1"/>
    <property type="molecule type" value="Genomic_DNA"/>
</dbReference>
<dbReference type="SUPFAM" id="SSF46689">
    <property type="entry name" value="Homeodomain-like"/>
    <property type="match status" value="1"/>
</dbReference>
<feature type="DNA-binding region" description="H-T-H motif" evidence="2">
    <location>
        <begin position="17"/>
        <end position="36"/>
    </location>
</feature>
<evidence type="ECO:0000256" key="2">
    <source>
        <dbReference type="PROSITE-ProRule" id="PRU00335"/>
    </source>
</evidence>
<proteinExistence type="predicted"/>
<dbReference type="Gene3D" id="1.10.357.10">
    <property type="entry name" value="Tetracycline Repressor, domain 2"/>
    <property type="match status" value="1"/>
</dbReference>
<protein>
    <recommendedName>
        <fullName evidence="3">HTH tetR-type domain-containing protein</fullName>
    </recommendedName>
</protein>
<dbReference type="PANTHER" id="PTHR43479:SF11">
    <property type="entry name" value="ACREF_ENVCD OPERON REPRESSOR-RELATED"/>
    <property type="match status" value="1"/>
</dbReference>